<keyword evidence="7" id="KW-1185">Reference proteome</keyword>
<gene>
    <name evidence="6" type="ORF">ACFPOH_10970</name>
</gene>
<evidence type="ECO:0000256" key="3">
    <source>
        <dbReference type="ARBA" id="ARBA00022989"/>
    </source>
</evidence>
<sequence length="191" mass="21088">MEKKEVIFYPENPVTRFLFNDTRSAAIWLIIRLYLGWAWLEAGIHKVADDAWTGKNAGAAVSGFLKGAIEKASTTHDVMGWYAAFLETFCLPNAKIISFMVAYGEVLVGLGLIVGLFTAIAAFFGVLMNVAFLFAGTVSSNPRLLLLGILVMLAWKVAGWYGLDRWALLKLGTPWGKIKKEENAETSMFNT</sequence>
<dbReference type="PANTHER" id="PTHR39157">
    <property type="entry name" value="INTEGRAL MEMBRANE PROTEIN-RELATED"/>
    <property type="match status" value="1"/>
</dbReference>
<keyword evidence="3 5" id="KW-1133">Transmembrane helix</keyword>
<evidence type="ECO:0000256" key="1">
    <source>
        <dbReference type="ARBA" id="ARBA00004141"/>
    </source>
</evidence>
<evidence type="ECO:0000313" key="7">
    <source>
        <dbReference type="Proteomes" id="UP001595978"/>
    </source>
</evidence>
<dbReference type="PANTHER" id="PTHR39157:SF1">
    <property type="entry name" value="DOXX FAMILY PROTEIN"/>
    <property type="match status" value="1"/>
</dbReference>
<evidence type="ECO:0000313" key="6">
    <source>
        <dbReference type="EMBL" id="MFC5542272.1"/>
    </source>
</evidence>
<evidence type="ECO:0000256" key="4">
    <source>
        <dbReference type="ARBA" id="ARBA00023136"/>
    </source>
</evidence>
<comment type="caution">
    <text evidence="6">The sequence shown here is derived from an EMBL/GenBank/DDBJ whole genome shotgun (WGS) entry which is preliminary data.</text>
</comment>
<keyword evidence="2 5" id="KW-0812">Transmembrane</keyword>
<feature type="transmembrane region" description="Helical" evidence="5">
    <location>
        <begin position="106"/>
        <end position="132"/>
    </location>
</feature>
<feature type="transmembrane region" description="Helical" evidence="5">
    <location>
        <begin position="144"/>
        <end position="163"/>
    </location>
</feature>
<dbReference type="RefSeq" id="WP_342469264.1">
    <property type="nucleotide sequence ID" value="NZ_JBHSNQ010000120.1"/>
</dbReference>
<name>A0ABW0RH99_9BACL</name>
<comment type="subcellular location">
    <subcellularLocation>
        <location evidence="1">Membrane</location>
        <topology evidence="1">Multi-pass membrane protein</topology>
    </subcellularLocation>
</comment>
<proteinExistence type="predicted"/>
<protein>
    <submittedName>
        <fullName evidence="6">DoxX family protein</fullName>
    </submittedName>
</protein>
<accession>A0ABW0RH99</accession>
<organism evidence="6 7">
    <name type="scientific">Ureibacillus suwonensis</name>
    <dbReference type="NCBI Taxonomy" id="313007"/>
    <lineage>
        <taxon>Bacteria</taxon>
        <taxon>Bacillati</taxon>
        <taxon>Bacillota</taxon>
        <taxon>Bacilli</taxon>
        <taxon>Bacillales</taxon>
        <taxon>Caryophanaceae</taxon>
        <taxon>Ureibacillus</taxon>
    </lineage>
</organism>
<evidence type="ECO:0000256" key="2">
    <source>
        <dbReference type="ARBA" id="ARBA00022692"/>
    </source>
</evidence>
<dbReference type="Proteomes" id="UP001595978">
    <property type="component" value="Unassembled WGS sequence"/>
</dbReference>
<dbReference type="Pfam" id="PF07681">
    <property type="entry name" value="DoxX"/>
    <property type="match status" value="1"/>
</dbReference>
<reference evidence="7" key="1">
    <citation type="journal article" date="2019" name="Int. J. Syst. Evol. Microbiol.">
        <title>The Global Catalogue of Microorganisms (GCM) 10K type strain sequencing project: providing services to taxonomists for standard genome sequencing and annotation.</title>
        <authorList>
            <consortium name="The Broad Institute Genomics Platform"/>
            <consortium name="The Broad Institute Genome Sequencing Center for Infectious Disease"/>
            <person name="Wu L."/>
            <person name="Ma J."/>
        </authorList>
    </citation>
    <scope>NUCLEOTIDE SEQUENCE [LARGE SCALE GENOMIC DNA]</scope>
    <source>
        <strain evidence="7">CCUG 56331</strain>
    </source>
</reference>
<dbReference type="EMBL" id="JBHSNQ010000120">
    <property type="protein sequence ID" value="MFC5542272.1"/>
    <property type="molecule type" value="Genomic_DNA"/>
</dbReference>
<keyword evidence="4 5" id="KW-0472">Membrane</keyword>
<dbReference type="InterPro" id="IPR032808">
    <property type="entry name" value="DoxX"/>
</dbReference>
<evidence type="ECO:0000256" key="5">
    <source>
        <dbReference type="SAM" id="Phobius"/>
    </source>
</evidence>